<evidence type="ECO:0000313" key="14">
    <source>
        <dbReference type="Proteomes" id="UP000048984"/>
    </source>
</evidence>
<dbReference type="AlphaFoldDB" id="A0A0P6WA31"/>
<reference evidence="13 14" key="2">
    <citation type="submission" date="2015-10" db="EMBL/GenBank/DDBJ databases">
        <title>Draft Genome Sequence of Prosthecomicrobium hirschii ATCC 27832.</title>
        <authorList>
            <person name="Daniel J."/>
            <person name="Givan S.A."/>
            <person name="Brun Y.V."/>
            <person name="Brown P.J."/>
        </authorList>
    </citation>
    <scope>NUCLEOTIDE SEQUENCE [LARGE SCALE GENOMIC DNA]</scope>
    <source>
        <strain evidence="13 14">16</strain>
    </source>
</reference>
<keyword evidence="12" id="KW-0479">Metal-binding</keyword>
<dbReference type="RefSeq" id="WP_054361603.1">
    <property type="nucleotide sequence ID" value="NZ_JAPCYQ010000001.1"/>
</dbReference>
<keyword evidence="5 12" id="KW-1133">Transmembrane helix</keyword>
<dbReference type="NCBIfam" id="NF010794">
    <property type="entry name" value="PRK14198.1"/>
    <property type="match status" value="1"/>
</dbReference>
<evidence type="ECO:0000256" key="12">
    <source>
        <dbReference type="HAMAP-Rule" id="MF_00454"/>
    </source>
</evidence>
<evidence type="ECO:0000256" key="3">
    <source>
        <dbReference type="ARBA" id="ARBA00022519"/>
    </source>
</evidence>
<proteinExistence type="inferred from homology"/>
<evidence type="ECO:0000256" key="7">
    <source>
        <dbReference type="ARBA" id="ARBA00023065"/>
    </source>
</evidence>
<dbReference type="GO" id="GO:0140114">
    <property type="term" value="P:cellular detoxification of fluoride"/>
    <property type="evidence" value="ECO:0007669"/>
    <property type="project" value="UniProtKB-UniRule"/>
</dbReference>
<evidence type="ECO:0000256" key="8">
    <source>
        <dbReference type="ARBA" id="ARBA00023136"/>
    </source>
</evidence>
<dbReference type="HAMAP" id="MF_00454">
    <property type="entry name" value="FluC"/>
    <property type="match status" value="1"/>
</dbReference>
<comment type="subcellular location">
    <subcellularLocation>
        <location evidence="1 12">Cell membrane</location>
        <topology evidence="1 12">Multi-pass membrane protein</topology>
    </subcellularLocation>
</comment>
<feature type="binding site" evidence="12">
    <location>
        <position position="84"/>
    </location>
    <ligand>
        <name>Na(+)</name>
        <dbReference type="ChEBI" id="CHEBI:29101"/>
        <note>structural</note>
    </ligand>
</feature>
<feature type="binding site" evidence="12">
    <location>
        <position position="81"/>
    </location>
    <ligand>
        <name>Na(+)</name>
        <dbReference type="ChEBI" id="CHEBI:29101"/>
        <note>structural</note>
    </ligand>
</feature>
<dbReference type="GO" id="GO:0062054">
    <property type="term" value="F:fluoride channel activity"/>
    <property type="evidence" value="ECO:0007669"/>
    <property type="project" value="UniProtKB-UniRule"/>
</dbReference>
<comment type="caution">
    <text evidence="13">The sequence shown here is derived from an EMBL/GenBank/DDBJ whole genome shotgun (WGS) entry which is preliminary data.</text>
</comment>
<dbReference type="PANTHER" id="PTHR28259:SF1">
    <property type="entry name" value="FLUORIDE EXPORT PROTEIN 1-RELATED"/>
    <property type="match status" value="1"/>
</dbReference>
<keyword evidence="4 12" id="KW-0812">Transmembrane</keyword>
<dbReference type="PANTHER" id="PTHR28259">
    <property type="entry name" value="FLUORIDE EXPORT PROTEIN 1-RELATED"/>
    <property type="match status" value="1"/>
</dbReference>
<comment type="function">
    <text evidence="12">Fluoride-specific ion channel. Important for reducing fluoride concentration in the cell, thus reducing its toxicity.</text>
</comment>
<comment type="catalytic activity">
    <reaction evidence="11">
        <text>fluoride(in) = fluoride(out)</text>
        <dbReference type="Rhea" id="RHEA:76159"/>
        <dbReference type="ChEBI" id="CHEBI:17051"/>
    </reaction>
    <physiologicalReaction direction="left-to-right" evidence="11">
        <dbReference type="Rhea" id="RHEA:76160"/>
    </physiologicalReaction>
</comment>
<dbReference type="Pfam" id="PF02537">
    <property type="entry name" value="CRCB"/>
    <property type="match status" value="1"/>
</dbReference>
<keyword evidence="9 12" id="KW-0407">Ion channel</keyword>
<protein>
    <recommendedName>
        <fullName evidence="12">Fluoride-specific ion channel FluC</fullName>
    </recommendedName>
</protein>
<keyword evidence="12" id="KW-0813">Transport</keyword>
<keyword evidence="7 12" id="KW-0406">Ion transport</keyword>
<feature type="transmembrane region" description="Helical" evidence="12">
    <location>
        <begin position="72"/>
        <end position="97"/>
    </location>
</feature>
<dbReference type="NCBIfam" id="TIGR00494">
    <property type="entry name" value="crcB"/>
    <property type="match status" value="1"/>
</dbReference>
<feature type="transmembrane region" description="Helical" evidence="12">
    <location>
        <begin position="41"/>
        <end position="60"/>
    </location>
</feature>
<keyword evidence="14" id="KW-1185">Reference proteome</keyword>
<evidence type="ECO:0000256" key="10">
    <source>
        <dbReference type="ARBA" id="ARBA00035120"/>
    </source>
</evidence>
<dbReference type="GO" id="GO:0046872">
    <property type="term" value="F:metal ion binding"/>
    <property type="evidence" value="ECO:0007669"/>
    <property type="project" value="UniProtKB-KW"/>
</dbReference>
<dbReference type="NCBIfam" id="NF010791">
    <property type="entry name" value="PRK14195.1"/>
    <property type="match status" value="1"/>
</dbReference>
<dbReference type="EMBL" id="LJYW01000001">
    <property type="protein sequence ID" value="KPL55437.1"/>
    <property type="molecule type" value="Genomic_DNA"/>
</dbReference>
<evidence type="ECO:0000256" key="1">
    <source>
        <dbReference type="ARBA" id="ARBA00004651"/>
    </source>
</evidence>
<keyword evidence="8 12" id="KW-0472">Membrane</keyword>
<dbReference type="InterPro" id="IPR003691">
    <property type="entry name" value="FluC"/>
</dbReference>
<comment type="similarity">
    <text evidence="10 12">Belongs to the fluoride channel Fluc/FEX (TC 1.A.43) family.</text>
</comment>
<dbReference type="GO" id="GO:0005886">
    <property type="term" value="C:plasma membrane"/>
    <property type="evidence" value="ECO:0007669"/>
    <property type="project" value="UniProtKB-SubCell"/>
</dbReference>
<comment type="activity regulation">
    <text evidence="12">Na(+) is not transported, but it plays an essential structural role and its presence is essential for fluoride channel function.</text>
</comment>
<dbReference type="STRING" id="665126.ABB55_27010"/>
<gene>
    <name evidence="12" type="primary">fluC</name>
    <name evidence="12" type="synonym">crcB</name>
    <name evidence="13" type="ORF">ABB55_27010</name>
</gene>
<evidence type="ECO:0000256" key="2">
    <source>
        <dbReference type="ARBA" id="ARBA00022475"/>
    </source>
</evidence>
<name>A0A0P6WA31_9HYPH</name>
<sequence>MPPFLHIALVFVGGGLGSCLRYGVNLALVARFGPHYPWGTFAVNVIGSAVMGIFAAWILARWTPEAGGTEMRLFLMTGILGGFTTFSAFSLDAWILWERGAQGAALAYVASSILVSFAALAAGLIGTRALLST</sequence>
<evidence type="ECO:0000256" key="11">
    <source>
        <dbReference type="ARBA" id="ARBA00035585"/>
    </source>
</evidence>
<evidence type="ECO:0000256" key="4">
    <source>
        <dbReference type="ARBA" id="ARBA00022692"/>
    </source>
</evidence>
<keyword evidence="6 12" id="KW-0915">Sodium</keyword>
<evidence type="ECO:0000313" key="13">
    <source>
        <dbReference type="EMBL" id="KPL55437.1"/>
    </source>
</evidence>
<reference evidence="13 14" key="1">
    <citation type="submission" date="2015-09" db="EMBL/GenBank/DDBJ databases">
        <authorList>
            <person name="Jackson K.R."/>
            <person name="Lunt B.L."/>
            <person name="Fisher J.N.B."/>
            <person name="Gardner A.V."/>
            <person name="Bailey M.E."/>
            <person name="Deus L.M."/>
            <person name="Earl A.S."/>
            <person name="Gibby P.D."/>
            <person name="Hartmann K.A."/>
            <person name="Liu J.E."/>
            <person name="Manci A.M."/>
            <person name="Nielsen D.A."/>
            <person name="Solomon M.B."/>
            <person name="Breakwell D.P."/>
            <person name="Burnett S.H."/>
            <person name="Grose J.H."/>
        </authorList>
    </citation>
    <scope>NUCLEOTIDE SEQUENCE [LARGE SCALE GENOMIC DNA]</scope>
    <source>
        <strain evidence="13 14">16</strain>
    </source>
</reference>
<dbReference type="Proteomes" id="UP000048984">
    <property type="component" value="Unassembled WGS sequence"/>
</dbReference>
<evidence type="ECO:0000256" key="9">
    <source>
        <dbReference type="ARBA" id="ARBA00023303"/>
    </source>
</evidence>
<evidence type="ECO:0000256" key="6">
    <source>
        <dbReference type="ARBA" id="ARBA00023053"/>
    </source>
</evidence>
<organism evidence="13 14">
    <name type="scientific">Prosthecodimorpha hirschii</name>
    <dbReference type="NCBI Taxonomy" id="665126"/>
    <lineage>
        <taxon>Bacteria</taxon>
        <taxon>Pseudomonadati</taxon>
        <taxon>Pseudomonadota</taxon>
        <taxon>Alphaproteobacteria</taxon>
        <taxon>Hyphomicrobiales</taxon>
        <taxon>Ancalomicrobiaceae</taxon>
        <taxon>Prosthecodimorpha</taxon>
    </lineage>
</organism>
<keyword evidence="3" id="KW-0997">Cell inner membrane</keyword>
<accession>A0A0P6WA31</accession>
<evidence type="ECO:0000256" key="5">
    <source>
        <dbReference type="ARBA" id="ARBA00022989"/>
    </source>
</evidence>
<feature type="transmembrane region" description="Helical" evidence="12">
    <location>
        <begin position="103"/>
        <end position="125"/>
    </location>
</feature>
<dbReference type="OrthoDB" id="9806299at2"/>
<keyword evidence="2 12" id="KW-1003">Cell membrane</keyword>